<dbReference type="AlphaFoldDB" id="A0A644ZV10"/>
<protein>
    <submittedName>
        <fullName evidence="2">Uncharacterized protein</fullName>
    </submittedName>
</protein>
<accession>A0A644ZV10</accession>
<comment type="caution">
    <text evidence="2">The sequence shown here is derived from an EMBL/GenBank/DDBJ whole genome shotgun (WGS) entry which is preliminary data.</text>
</comment>
<feature type="compositionally biased region" description="Basic and acidic residues" evidence="1">
    <location>
        <begin position="77"/>
        <end position="90"/>
    </location>
</feature>
<proteinExistence type="predicted"/>
<dbReference type="EMBL" id="VSSQ01010602">
    <property type="protein sequence ID" value="MPM44755.1"/>
    <property type="molecule type" value="Genomic_DNA"/>
</dbReference>
<evidence type="ECO:0000256" key="1">
    <source>
        <dbReference type="SAM" id="MobiDB-lite"/>
    </source>
</evidence>
<organism evidence="2">
    <name type="scientific">bioreactor metagenome</name>
    <dbReference type="NCBI Taxonomy" id="1076179"/>
    <lineage>
        <taxon>unclassified sequences</taxon>
        <taxon>metagenomes</taxon>
        <taxon>ecological metagenomes</taxon>
    </lineage>
</organism>
<gene>
    <name evidence="2" type="ORF">SDC9_91436</name>
</gene>
<sequence length="222" mass="23991">MAAQGQRVLLLPGDVVLLGYIFGSDAHGQIMPHLPAQKVRLGKVHVPAAGNQAHAFGSPGHGHLQIARQHGVVGRGDGLHARGAKAVDRHAGHRIGQPRQPRHGAGHVESLLRLRKGAAHDNILNFPRRQTRRPRQHAQKRLGGKILRAGIPQAALGRFAHRTSSKSHDYRLIHAVSSFSARRRQEVRKAARSSALSRVSVRVVPFGTSPPLSTRAASPASR</sequence>
<reference evidence="2" key="1">
    <citation type="submission" date="2019-08" db="EMBL/GenBank/DDBJ databases">
        <authorList>
            <person name="Kucharzyk K."/>
            <person name="Murdoch R.W."/>
            <person name="Higgins S."/>
            <person name="Loffler F."/>
        </authorList>
    </citation>
    <scope>NUCLEOTIDE SEQUENCE</scope>
</reference>
<feature type="region of interest" description="Disordered" evidence="1">
    <location>
        <begin position="76"/>
        <end position="105"/>
    </location>
</feature>
<name>A0A644ZV10_9ZZZZ</name>
<evidence type="ECO:0000313" key="2">
    <source>
        <dbReference type="EMBL" id="MPM44755.1"/>
    </source>
</evidence>